<dbReference type="Proteomes" id="UP001530315">
    <property type="component" value="Unassembled WGS sequence"/>
</dbReference>
<dbReference type="PANTHER" id="PTHR14586:SF1">
    <property type="entry name" value="THIAMINE-TRIPHOSPHATASE"/>
    <property type="match status" value="1"/>
</dbReference>
<evidence type="ECO:0008006" key="3">
    <source>
        <dbReference type="Google" id="ProtNLM"/>
    </source>
</evidence>
<protein>
    <recommendedName>
        <fullName evidence="3">Thiamine-triphosphatase</fullName>
    </recommendedName>
</protein>
<dbReference type="InterPro" id="IPR033469">
    <property type="entry name" value="CYTH-like_dom_sf"/>
</dbReference>
<name>A0ABD3NS23_9STRA</name>
<dbReference type="PANTHER" id="PTHR14586">
    <property type="entry name" value="THIAMINE-TRIPHOSPHATASE"/>
    <property type="match status" value="1"/>
</dbReference>
<dbReference type="Gene3D" id="2.40.320.10">
    <property type="entry name" value="Hypothetical Protein Pfu-838710-001"/>
    <property type="match status" value="1"/>
</dbReference>
<dbReference type="SUPFAM" id="SSF55154">
    <property type="entry name" value="CYTH-like phosphatases"/>
    <property type="match status" value="1"/>
</dbReference>
<accession>A0ABD3NS23</accession>
<comment type="caution">
    <text evidence="1">The sequence shown here is derived from an EMBL/GenBank/DDBJ whole genome shotgun (WGS) entry which is preliminary data.</text>
</comment>
<keyword evidence="2" id="KW-1185">Reference proteome</keyword>
<dbReference type="EMBL" id="JALLAZ020001195">
    <property type="protein sequence ID" value="KAL3778880.1"/>
    <property type="molecule type" value="Genomic_DNA"/>
</dbReference>
<sequence length="297" mass="33824">MSLLFFRSYAVAFHHRQYERHHQTRQMSSSSSSSELEVEKKFRIPDELSAARATRTLESLGFKRVGHGEEFVDWYFDMPAPHWHFSPRDVWIRYREKKIRVATTGWGWRGVWQVKRGNRATDARRQRESDEIAVYEELQGSDAEVLILNMLSELGDVGTLDAASEKDESTLSPILGSHYGGYDVPYLAGAERLVPFARLLTMRTSYETTNDGEYGNLKVDIDRTDFGHMVGEVEAVFGDFSVDLSHVEAAKEKISKLVDLISSQGELGSTIGKLEYYLINNQRDHYDACVKSGVLLN</sequence>
<proteinExistence type="predicted"/>
<gene>
    <name evidence="1" type="ORF">ACHAW5_007371</name>
</gene>
<organism evidence="1 2">
    <name type="scientific">Stephanodiscus triporus</name>
    <dbReference type="NCBI Taxonomy" id="2934178"/>
    <lineage>
        <taxon>Eukaryota</taxon>
        <taxon>Sar</taxon>
        <taxon>Stramenopiles</taxon>
        <taxon>Ochrophyta</taxon>
        <taxon>Bacillariophyta</taxon>
        <taxon>Coscinodiscophyceae</taxon>
        <taxon>Thalassiosirophycidae</taxon>
        <taxon>Stephanodiscales</taxon>
        <taxon>Stephanodiscaceae</taxon>
        <taxon>Stephanodiscus</taxon>
    </lineage>
</organism>
<dbReference type="InterPro" id="IPR039582">
    <property type="entry name" value="THTPA"/>
</dbReference>
<reference evidence="1 2" key="1">
    <citation type="submission" date="2024-10" db="EMBL/GenBank/DDBJ databases">
        <title>Updated reference genomes for cyclostephanoid diatoms.</title>
        <authorList>
            <person name="Roberts W.R."/>
            <person name="Alverson A.J."/>
        </authorList>
    </citation>
    <scope>NUCLEOTIDE SEQUENCE [LARGE SCALE GENOMIC DNA]</scope>
    <source>
        <strain evidence="1 2">AJA276-08</strain>
    </source>
</reference>
<dbReference type="AlphaFoldDB" id="A0ABD3NS23"/>
<evidence type="ECO:0000313" key="2">
    <source>
        <dbReference type="Proteomes" id="UP001530315"/>
    </source>
</evidence>
<evidence type="ECO:0000313" key="1">
    <source>
        <dbReference type="EMBL" id="KAL3778880.1"/>
    </source>
</evidence>